<evidence type="ECO:0000256" key="10">
    <source>
        <dbReference type="PROSITE-ProRule" id="PRU01360"/>
    </source>
</evidence>
<dbReference type="SUPFAM" id="SSF56935">
    <property type="entry name" value="Porins"/>
    <property type="match status" value="1"/>
</dbReference>
<evidence type="ECO:0000256" key="3">
    <source>
        <dbReference type="ARBA" id="ARBA00022452"/>
    </source>
</evidence>
<reference evidence="14 15" key="1">
    <citation type="submission" date="2018-12" db="EMBL/GenBank/DDBJ databases">
        <title>Flammeovirga pectinis sp. nov., isolated from the gut of the Korean scallop, Patinopecten yessoensis.</title>
        <authorList>
            <person name="Bae J.-W."/>
            <person name="Jeong Y.-S."/>
            <person name="Kang W."/>
        </authorList>
    </citation>
    <scope>NUCLEOTIDE SEQUENCE [LARGE SCALE GENOMIC DNA]</scope>
    <source>
        <strain evidence="14 15">L12M1</strain>
    </source>
</reference>
<accession>A0A3S9P2B1</accession>
<keyword evidence="8 14" id="KW-0675">Receptor</keyword>
<evidence type="ECO:0000256" key="7">
    <source>
        <dbReference type="ARBA" id="ARBA00023136"/>
    </source>
</evidence>
<keyword evidence="3 10" id="KW-1134">Transmembrane beta strand</keyword>
<gene>
    <name evidence="14" type="ORF">EI427_08605</name>
</gene>
<keyword evidence="4 10" id="KW-0812">Transmembrane</keyword>
<evidence type="ECO:0000256" key="1">
    <source>
        <dbReference type="ARBA" id="ARBA00004571"/>
    </source>
</evidence>
<dbReference type="InterPro" id="IPR037066">
    <property type="entry name" value="Plug_dom_sf"/>
</dbReference>
<keyword evidence="15" id="KW-1185">Reference proteome</keyword>
<evidence type="ECO:0000256" key="11">
    <source>
        <dbReference type="RuleBase" id="RU003357"/>
    </source>
</evidence>
<dbReference type="Proteomes" id="UP000267268">
    <property type="component" value="Chromosome 1"/>
</dbReference>
<dbReference type="PANTHER" id="PTHR30069:SF29">
    <property type="entry name" value="HEMOGLOBIN AND HEMOGLOBIN-HAPTOGLOBIN-BINDING PROTEIN 1-RELATED"/>
    <property type="match status" value="1"/>
</dbReference>
<dbReference type="GO" id="GO:0044718">
    <property type="term" value="P:siderophore transmembrane transport"/>
    <property type="evidence" value="ECO:0007669"/>
    <property type="project" value="TreeGrafter"/>
</dbReference>
<name>A0A3S9P2B1_9BACT</name>
<evidence type="ECO:0000259" key="13">
    <source>
        <dbReference type="Pfam" id="PF07715"/>
    </source>
</evidence>
<keyword evidence="2 10" id="KW-0813">Transport</keyword>
<proteinExistence type="inferred from homology"/>
<comment type="similarity">
    <text evidence="10 11">Belongs to the TonB-dependent receptor family.</text>
</comment>
<feature type="domain" description="TonB-dependent receptor-like beta-barrel" evidence="12">
    <location>
        <begin position="161"/>
        <end position="596"/>
    </location>
</feature>
<dbReference type="KEGG" id="fll:EI427_08605"/>
<evidence type="ECO:0000313" key="15">
    <source>
        <dbReference type="Proteomes" id="UP000267268"/>
    </source>
</evidence>
<dbReference type="Gene3D" id="2.170.130.10">
    <property type="entry name" value="TonB-dependent receptor, plug domain"/>
    <property type="match status" value="1"/>
</dbReference>
<dbReference type="InterPro" id="IPR000531">
    <property type="entry name" value="Beta-barrel_TonB"/>
</dbReference>
<evidence type="ECO:0000313" key="14">
    <source>
        <dbReference type="EMBL" id="AZQ62295.1"/>
    </source>
</evidence>
<evidence type="ECO:0000259" key="12">
    <source>
        <dbReference type="Pfam" id="PF00593"/>
    </source>
</evidence>
<dbReference type="Gene3D" id="2.40.170.20">
    <property type="entry name" value="TonB-dependent receptor, beta-barrel domain"/>
    <property type="match status" value="1"/>
</dbReference>
<dbReference type="InterPro" id="IPR012910">
    <property type="entry name" value="Plug_dom"/>
</dbReference>
<dbReference type="AlphaFoldDB" id="A0A3S9P2B1"/>
<evidence type="ECO:0000256" key="4">
    <source>
        <dbReference type="ARBA" id="ARBA00022692"/>
    </source>
</evidence>
<sequence>MKYLLLVLFSITTFSVLGQEFKFPDRELKTVEIHSNPLKYYIQGSYIQSFDSAALQLENTGSLATLLRNRASVYIREQGAPGQLSTISIRGASPENTAIMWNGINLNSLSLGQLDMSSINIYYFDNIDVNFGSGSAQYGSGAVGGTIVLDNKFDWNQNNRYEVQTAYGSFGQLFTGVKAMYGSKKWAHKTVALYQKADNNFEFTNTSIKETTEKMNNAGFWHAGILHETHFKPNDHEEWSGKIWYTSEERAIQPTMGNNNNSATYDSIQSRSIRAVLDYKHRGDKWNHTISTAYVKDDQWFYNSFIGTERVQLEWRGETFLKDNLTLTTGASGMYIWPNVYAYPENTNEARVSFFAAFRWDITNRFSVSTTLRQTIVTGYSAPFTPSFSMSYAAIQNEYNTLKLKSSIARSYRVPTLNERYWGENANPNIKPEDGYNFDLGFDYTRNLGVLSFNWVSSAFYLRMYDRIQWVPVDPTYAENIANSLSKGVETAINLNNKYSLTKLKWKIGSSYAFTHATDLEKDKQLIYVPRHMFKAHLTLNYNKWIFGLDSNYTGWRTTTDDFDTLDPYWLLNTSISKSFAIKKSSFLLSLMVNNLMDKEYQNYKNYPMPGINYTIKAKITF</sequence>
<evidence type="ECO:0000256" key="2">
    <source>
        <dbReference type="ARBA" id="ARBA00022448"/>
    </source>
</evidence>
<evidence type="ECO:0000256" key="5">
    <source>
        <dbReference type="ARBA" id="ARBA00022729"/>
    </source>
</evidence>
<dbReference type="EMBL" id="CP034562">
    <property type="protein sequence ID" value="AZQ62295.1"/>
    <property type="molecule type" value="Genomic_DNA"/>
</dbReference>
<keyword evidence="5" id="KW-0732">Signal</keyword>
<evidence type="ECO:0000256" key="8">
    <source>
        <dbReference type="ARBA" id="ARBA00023170"/>
    </source>
</evidence>
<dbReference type="PROSITE" id="PS52016">
    <property type="entry name" value="TONB_DEPENDENT_REC_3"/>
    <property type="match status" value="1"/>
</dbReference>
<dbReference type="RefSeq" id="WP_126613657.1">
    <property type="nucleotide sequence ID" value="NZ_CP034562.1"/>
</dbReference>
<dbReference type="InterPro" id="IPR039426">
    <property type="entry name" value="TonB-dep_rcpt-like"/>
</dbReference>
<comment type="subcellular location">
    <subcellularLocation>
        <location evidence="1 10">Cell outer membrane</location>
        <topology evidence="1 10">Multi-pass membrane protein</topology>
    </subcellularLocation>
</comment>
<dbReference type="Pfam" id="PF00593">
    <property type="entry name" value="TonB_dep_Rec_b-barrel"/>
    <property type="match status" value="1"/>
</dbReference>
<evidence type="ECO:0000256" key="6">
    <source>
        <dbReference type="ARBA" id="ARBA00023077"/>
    </source>
</evidence>
<dbReference type="InterPro" id="IPR036942">
    <property type="entry name" value="Beta-barrel_TonB_sf"/>
</dbReference>
<dbReference type="Pfam" id="PF07715">
    <property type="entry name" value="Plug"/>
    <property type="match status" value="1"/>
</dbReference>
<keyword evidence="9 10" id="KW-0998">Cell outer membrane</keyword>
<organism evidence="14 15">
    <name type="scientific">Flammeovirga pectinis</name>
    <dbReference type="NCBI Taxonomy" id="2494373"/>
    <lineage>
        <taxon>Bacteria</taxon>
        <taxon>Pseudomonadati</taxon>
        <taxon>Bacteroidota</taxon>
        <taxon>Cytophagia</taxon>
        <taxon>Cytophagales</taxon>
        <taxon>Flammeovirgaceae</taxon>
        <taxon>Flammeovirga</taxon>
    </lineage>
</organism>
<dbReference type="PANTHER" id="PTHR30069">
    <property type="entry name" value="TONB-DEPENDENT OUTER MEMBRANE RECEPTOR"/>
    <property type="match status" value="1"/>
</dbReference>
<evidence type="ECO:0000256" key="9">
    <source>
        <dbReference type="ARBA" id="ARBA00023237"/>
    </source>
</evidence>
<dbReference type="GO" id="GO:0015344">
    <property type="term" value="F:siderophore uptake transmembrane transporter activity"/>
    <property type="evidence" value="ECO:0007669"/>
    <property type="project" value="TreeGrafter"/>
</dbReference>
<protein>
    <submittedName>
        <fullName evidence="14">TonB-dependent receptor</fullName>
    </submittedName>
</protein>
<feature type="domain" description="TonB-dependent receptor plug" evidence="13">
    <location>
        <begin position="47"/>
        <end position="146"/>
    </location>
</feature>
<keyword evidence="7 10" id="KW-0472">Membrane</keyword>
<keyword evidence="6 11" id="KW-0798">TonB box</keyword>
<dbReference type="GO" id="GO:0009279">
    <property type="term" value="C:cell outer membrane"/>
    <property type="evidence" value="ECO:0007669"/>
    <property type="project" value="UniProtKB-SubCell"/>
</dbReference>
<dbReference type="OrthoDB" id="9762903at2"/>